<proteinExistence type="predicted"/>
<keyword evidence="3" id="KW-1185">Reference proteome</keyword>
<keyword evidence="1" id="KW-1133">Transmembrane helix</keyword>
<feature type="transmembrane region" description="Helical" evidence="1">
    <location>
        <begin position="15"/>
        <end position="34"/>
    </location>
</feature>
<reference evidence="2 3" key="1">
    <citation type="submission" date="2024-04" db="EMBL/GenBank/DDBJ databases">
        <title>draft genome sequnece of Paenibacillus filicis.</title>
        <authorList>
            <person name="Kim D.-U."/>
        </authorList>
    </citation>
    <scope>NUCLEOTIDE SEQUENCE [LARGE SCALE GENOMIC DNA]</scope>
    <source>
        <strain evidence="2 3">KACC14197</strain>
    </source>
</reference>
<accession>A0ABU9DUB5</accession>
<evidence type="ECO:0000256" key="1">
    <source>
        <dbReference type="SAM" id="Phobius"/>
    </source>
</evidence>
<sequence length="54" mass="6236">MLQRYSFFGLTLETLLVFGLVGLALVIILGYAFYEHSRFRKQIRQQAAKETNPS</sequence>
<dbReference type="RefSeq" id="WP_341418470.1">
    <property type="nucleotide sequence ID" value="NZ_JBBPCC010000020.1"/>
</dbReference>
<keyword evidence="1" id="KW-0812">Transmembrane</keyword>
<gene>
    <name evidence="2" type="ORF">WMW72_25855</name>
</gene>
<dbReference type="Proteomes" id="UP001469365">
    <property type="component" value="Unassembled WGS sequence"/>
</dbReference>
<keyword evidence="1" id="KW-0472">Membrane</keyword>
<evidence type="ECO:0000313" key="3">
    <source>
        <dbReference type="Proteomes" id="UP001469365"/>
    </source>
</evidence>
<dbReference type="EMBL" id="JBBPCC010000020">
    <property type="protein sequence ID" value="MEK8131338.1"/>
    <property type="molecule type" value="Genomic_DNA"/>
</dbReference>
<protein>
    <submittedName>
        <fullName evidence="2">Uncharacterized protein</fullName>
    </submittedName>
</protein>
<comment type="caution">
    <text evidence="2">The sequence shown here is derived from an EMBL/GenBank/DDBJ whole genome shotgun (WGS) entry which is preliminary data.</text>
</comment>
<name>A0ABU9DUB5_9BACL</name>
<evidence type="ECO:0000313" key="2">
    <source>
        <dbReference type="EMBL" id="MEK8131338.1"/>
    </source>
</evidence>
<organism evidence="2 3">
    <name type="scientific">Paenibacillus filicis</name>
    <dbReference type="NCBI Taxonomy" id="669464"/>
    <lineage>
        <taxon>Bacteria</taxon>
        <taxon>Bacillati</taxon>
        <taxon>Bacillota</taxon>
        <taxon>Bacilli</taxon>
        <taxon>Bacillales</taxon>
        <taxon>Paenibacillaceae</taxon>
        <taxon>Paenibacillus</taxon>
    </lineage>
</organism>